<reference evidence="2" key="1">
    <citation type="journal article" date="2020" name="Cell Host Microbe">
        <title>Functional and Genomic Variation between Human-Derived Isolates of Lachnospiraceae Reveals Inter- and Intra-Species Diversity.</title>
        <authorList>
            <person name="Sorbara M.T."/>
            <person name="Littmann E.R."/>
            <person name="Fontana E."/>
            <person name="Moody T.U."/>
            <person name="Kohout C.E."/>
            <person name="Gjonbalaj M."/>
            <person name="Eaton V."/>
            <person name="Seok R."/>
            <person name="Leiner I.M."/>
            <person name="Pamer E.G."/>
        </authorList>
    </citation>
    <scope>NUCLEOTIDE SEQUENCE</scope>
    <source>
        <strain evidence="2">MSK.17.79</strain>
    </source>
</reference>
<dbReference type="InterPro" id="IPR018392">
    <property type="entry name" value="LysM"/>
</dbReference>
<evidence type="ECO:0000259" key="1">
    <source>
        <dbReference type="PROSITE" id="PS51782"/>
    </source>
</evidence>
<name>A0AAX0BHD9_9FIRM</name>
<dbReference type="Proteomes" id="UP001193670">
    <property type="component" value="Unassembled WGS sequence"/>
</dbReference>
<dbReference type="SUPFAM" id="SSF54106">
    <property type="entry name" value="LysM domain"/>
    <property type="match status" value="1"/>
</dbReference>
<evidence type="ECO:0000313" key="2">
    <source>
        <dbReference type="EMBL" id="NSC27319.1"/>
    </source>
</evidence>
<dbReference type="PANTHER" id="PTHR34700:SF4">
    <property type="entry name" value="PHAGE-LIKE ELEMENT PBSX PROTEIN XKDP"/>
    <property type="match status" value="1"/>
</dbReference>
<sequence length="102" mass="11782">MAKCKYCGAEVAIGARCTYCGSKAESWYYSGEEKKQEPKKKNASHDRVRDLFNGKIYIVKKGDCLWNIAKNLYGSGAEYYRLVKLNNIQDPNHIEVGWKLYY</sequence>
<dbReference type="PANTHER" id="PTHR34700">
    <property type="entry name" value="POTASSIUM BINDING PROTEIN KBP"/>
    <property type="match status" value="1"/>
</dbReference>
<protein>
    <submittedName>
        <fullName evidence="2">LysM peptidoglycan-binding domain-containing protein</fullName>
    </submittedName>
</protein>
<dbReference type="RefSeq" id="WP_173842023.1">
    <property type="nucleotide sequence ID" value="NZ_JAAILW010000013.1"/>
</dbReference>
<dbReference type="Pfam" id="PF01476">
    <property type="entry name" value="LysM"/>
    <property type="match status" value="1"/>
</dbReference>
<dbReference type="Gene3D" id="3.10.350.10">
    <property type="entry name" value="LysM domain"/>
    <property type="match status" value="1"/>
</dbReference>
<feature type="domain" description="LysM" evidence="1">
    <location>
        <begin position="55"/>
        <end position="102"/>
    </location>
</feature>
<dbReference type="EMBL" id="JAAILW010000013">
    <property type="protein sequence ID" value="NSC27319.1"/>
    <property type="molecule type" value="Genomic_DNA"/>
</dbReference>
<dbReference type="CDD" id="cd00118">
    <property type="entry name" value="LysM"/>
    <property type="match status" value="1"/>
</dbReference>
<proteinExistence type="predicted"/>
<dbReference type="AlphaFoldDB" id="A0AAX0BHD9"/>
<comment type="caution">
    <text evidence="2">The sequence shown here is derived from an EMBL/GenBank/DDBJ whole genome shotgun (WGS) entry which is preliminary data.</text>
</comment>
<dbReference type="PROSITE" id="PS51782">
    <property type="entry name" value="LYSM"/>
    <property type="match status" value="1"/>
</dbReference>
<dbReference type="InterPro" id="IPR052196">
    <property type="entry name" value="Bact_Kbp"/>
</dbReference>
<organism evidence="2 3">
    <name type="scientific">Agathobacter rectalis</name>
    <dbReference type="NCBI Taxonomy" id="39491"/>
    <lineage>
        <taxon>Bacteria</taxon>
        <taxon>Bacillati</taxon>
        <taxon>Bacillota</taxon>
        <taxon>Clostridia</taxon>
        <taxon>Lachnospirales</taxon>
        <taxon>Lachnospiraceae</taxon>
        <taxon>Agathobacter</taxon>
    </lineage>
</organism>
<dbReference type="InterPro" id="IPR036779">
    <property type="entry name" value="LysM_dom_sf"/>
</dbReference>
<reference evidence="2" key="2">
    <citation type="submission" date="2020-02" db="EMBL/GenBank/DDBJ databases">
        <authorList>
            <person name="Littmann E."/>
            <person name="Sorbara M."/>
        </authorList>
    </citation>
    <scope>NUCLEOTIDE SEQUENCE</scope>
    <source>
        <strain evidence="2">MSK.17.79</strain>
    </source>
</reference>
<accession>A0AAX0BHD9</accession>
<gene>
    <name evidence="2" type="ORF">G4319_08145</name>
</gene>
<evidence type="ECO:0000313" key="3">
    <source>
        <dbReference type="Proteomes" id="UP001193670"/>
    </source>
</evidence>